<sequence length="16" mass="1814">MFIWLKLVVAFGDSTS</sequence>
<dbReference type="EMBL" id="GGEC01057306">
    <property type="protein sequence ID" value="MBX37790.1"/>
    <property type="molecule type" value="Transcribed_RNA"/>
</dbReference>
<evidence type="ECO:0000313" key="1">
    <source>
        <dbReference type="EMBL" id="MBX37790.1"/>
    </source>
</evidence>
<name>A0A2P2N5R1_RHIMU</name>
<protein>
    <submittedName>
        <fullName evidence="1">Uncharacterized protein</fullName>
    </submittedName>
</protein>
<organism evidence="1">
    <name type="scientific">Rhizophora mucronata</name>
    <name type="common">Asiatic mangrove</name>
    <dbReference type="NCBI Taxonomy" id="61149"/>
    <lineage>
        <taxon>Eukaryota</taxon>
        <taxon>Viridiplantae</taxon>
        <taxon>Streptophyta</taxon>
        <taxon>Embryophyta</taxon>
        <taxon>Tracheophyta</taxon>
        <taxon>Spermatophyta</taxon>
        <taxon>Magnoliopsida</taxon>
        <taxon>eudicotyledons</taxon>
        <taxon>Gunneridae</taxon>
        <taxon>Pentapetalae</taxon>
        <taxon>rosids</taxon>
        <taxon>fabids</taxon>
        <taxon>Malpighiales</taxon>
        <taxon>Rhizophoraceae</taxon>
        <taxon>Rhizophora</taxon>
    </lineage>
</organism>
<accession>A0A2P2N5R1</accession>
<dbReference type="AlphaFoldDB" id="A0A2P2N5R1"/>
<proteinExistence type="predicted"/>
<reference evidence="1" key="1">
    <citation type="submission" date="2018-02" db="EMBL/GenBank/DDBJ databases">
        <title>Rhizophora mucronata_Transcriptome.</title>
        <authorList>
            <person name="Meera S.P."/>
            <person name="Sreeshan A."/>
            <person name="Augustine A."/>
        </authorList>
    </citation>
    <scope>NUCLEOTIDE SEQUENCE</scope>
    <source>
        <tissue evidence="1">Leaf</tissue>
    </source>
</reference>